<evidence type="ECO:0000313" key="2">
    <source>
        <dbReference type="Proteomes" id="UP000176504"/>
    </source>
</evidence>
<accession>A0A1F4VF41</accession>
<reference evidence="1 2" key="1">
    <citation type="journal article" date="2016" name="Nat. Commun.">
        <title>Thousands of microbial genomes shed light on interconnected biogeochemical processes in an aquifer system.</title>
        <authorList>
            <person name="Anantharaman K."/>
            <person name="Brown C.T."/>
            <person name="Hug L.A."/>
            <person name="Sharon I."/>
            <person name="Castelle C.J."/>
            <person name="Probst A.J."/>
            <person name="Thomas B.C."/>
            <person name="Singh A."/>
            <person name="Wilkins M.J."/>
            <person name="Karaoz U."/>
            <person name="Brodie E.L."/>
            <person name="Williams K.H."/>
            <person name="Hubbard S.S."/>
            <person name="Banfield J.F."/>
        </authorList>
    </citation>
    <scope>NUCLEOTIDE SEQUENCE [LARGE SCALE GENOMIC DNA]</scope>
</reference>
<gene>
    <name evidence="1" type="ORF">A3A78_01945</name>
</gene>
<protein>
    <recommendedName>
        <fullName evidence="3">Septum formation initiator</fullName>
    </recommendedName>
</protein>
<sequence>MSKFKFIVLSGLLILATYNITKTTLEIYGSSKRLDELKSDLEAKRKENDELKKEYTYKSSDQFVEEEARNKLNFVKPGEKLLIPVSGSEPEVKGELKGEAGVVQKEESNLNRWLKLFFDKQIFFD</sequence>
<dbReference type="InterPro" id="IPR007060">
    <property type="entry name" value="FtsL/DivIC"/>
</dbReference>
<evidence type="ECO:0008006" key="3">
    <source>
        <dbReference type="Google" id="ProtNLM"/>
    </source>
</evidence>
<dbReference type="Proteomes" id="UP000176504">
    <property type="component" value="Unassembled WGS sequence"/>
</dbReference>
<comment type="caution">
    <text evidence="1">The sequence shown here is derived from an EMBL/GenBank/DDBJ whole genome shotgun (WGS) entry which is preliminary data.</text>
</comment>
<dbReference type="Pfam" id="PF04977">
    <property type="entry name" value="DivIC"/>
    <property type="match status" value="1"/>
</dbReference>
<name>A0A1F4VF41_UNCKA</name>
<dbReference type="AlphaFoldDB" id="A0A1F4VF41"/>
<evidence type="ECO:0000313" key="1">
    <source>
        <dbReference type="EMBL" id="OGC55779.1"/>
    </source>
</evidence>
<dbReference type="EMBL" id="MEVI01000001">
    <property type="protein sequence ID" value="OGC55779.1"/>
    <property type="molecule type" value="Genomic_DNA"/>
</dbReference>
<proteinExistence type="predicted"/>
<organism evidence="1 2">
    <name type="scientific">candidate division WWE3 bacterium RIFCSPLOWO2_01_FULL_41_18</name>
    <dbReference type="NCBI Taxonomy" id="1802625"/>
    <lineage>
        <taxon>Bacteria</taxon>
        <taxon>Katanobacteria</taxon>
    </lineage>
</organism>